<keyword evidence="3" id="KW-1185">Reference proteome</keyword>
<dbReference type="InterPro" id="IPR041413">
    <property type="entry name" value="MLTR_LBD"/>
</dbReference>
<dbReference type="Proteomes" id="UP001589627">
    <property type="component" value="Unassembled WGS sequence"/>
</dbReference>
<protein>
    <recommendedName>
        <fullName evidence="1">MmyB-like transcription regulator ligand binding domain-containing protein</fullName>
    </recommendedName>
</protein>
<dbReference type="PANTHER" id="PTHR35010">
    <property type="entry name" value="BLL4672 PROTEIN-RELATED"/>
    <property type="match status" value="1"/>
</dbReference>
<evidence type="ECO:0000259" key="1">
    <source>
        <dbReference type="Pfam" id="PF17765"/>
    </source>
</evidence>
<dbReference type="Gene3D" id="3.30.450.180">
    <property type="match status" value="1"/>
</dbReference>
<comment type="caution">
    <text evidence="2">The sequence shown here is derived from an EMBL/GenBank/DDBJ whole genome shotgun (WGS) entry which is preliminary data.</text>
</comment>
<evidence type="ECO:0000313" key="3">
    <source>
        <dbReference type="Proteomes" id="UP001589627"/>
    </source>
</evidence>
<sequence length="225" mass="24980">RLSAEERAHLRTLAGEGAPASTPSGAAGIRARRVLDVLGDTPAILCGPYVDVLAANAAARFVFTDFDALPSRERNAVRWMLLSPVAREIYRDQWEKSAGELVGMLRMDAGRRPDGPRAHEIVDELLAASPLFRRLWTEHRVSAWDTEEKVIHHPAAGPLWFHNSAISVHGAPDQTIFIMIPDDPAAFRTALYRFDRGPTVYCEKVRPLVGSPTEVERHDRDSSAR</sequence>
<organism evidence="2 3">
    <name type="scientific">Actinoallomurus acaciae</name>
    <dbReference type="NCBI Taxonomy" id="502577"/>
    <lineage>
        <taxon>Bacteria</taxon>
        <taxon>Bacillati</taxon>
        <taxon>Actinomycetota</taxon>
        <taxon>Actinomycetes</taxon>
        <taxon>Streptosporangiales</taxon>
        <taxon>Thermomonosporaceae</taxon>
        <taxon>Actinoallomurus</taxon>
    </lineage>
</organism>
<name>A0ABV5YX46_9ACTN</name>
<feature type="non-terminal residue" evidence="2">
    <location>
        <position position="1"/>
    </location>
</feature>
<dbReference type="Pfam" id="PF17765">
    <property type="entry name" value="MLTR_LBD"/>
    <property type="match status" value="1"/>
</dbReference>
<accession>A0ABV5YX46</accession>
<reference evidence="2 3" key="1">
    <citation type="submission" date="2024-09" db="EMBL/GenBank/DDBJ databases">
        <authorList>
            <person name="Sun Q."/>
            <person name="Mori K."/>
        </authorList>
    </citation>
    <scope>NUCLEOTIDE SEQUENCE [LARGE SCALE GENOMIC DNA]</scope>
    <source>
        <strain evidence="2 3">TBRC 0563</strain>
    </source>
</reference>
<gene>
    <name evidence="2" type="ORF">ACFFNX_41010</name>
</gene>
<evidence type="ECO:0000313" key="2">
    <source>
        <dbReference type="EMBL" id="MFB9838547.1"/>
    </source>
</evidence>
<proteinExistence type="predicted"/>
<dbReference type="PANTHER" id="PTHR35010:SF2">
    <property type="entry name" value="BLL4672 PROTEIN"/>
    <property type="match status" value="1"/>
</dbReference>
<feature type="domain" description="MmyB-like transcription regulator ligand binding" evidence="1">
    <location>
        <begin position="31"/>
        <end position="186"/>
    </location>
</feature>
<dbReference type="EMBL" id="JBHLZP010000533">
    <property type="protein sequence ID" value="MFB9838547.1"/>
    <property type="molecule type" value="Genomic_DNA"/>
</dbReference>